<organism evidence="1">
    <name type="scientific">Cacopsylla melanoneura</name>
    <dbReference type="NCBI Taxonomy" id="428564"/>
    <lineage>
        <taxon>Eukaryota</taxon>
        <taxon>Metazoa</taxon>
        <taxon>Ecdysozoa</taxon>
        <taxon>Arthropoda</taxon>
        <taxon>Hexapoda</taxon>
        <taxon>Insecta</taxon>
        <taxon>Pterygota</taxon>
        <taxon>Neoptera</taxon>
        <taxon>Paraneoptera</taxon>
        <taxon>Hemiptera</taxon>
        <taxon>Sternorrhyncha</taxon>
        <taxon>Psylloidea</taxon>
        <taxon>Psyllidae</taxon>
        <taxon>Psyllinae</taxon>
        <taxon>Cacopsylla</taxon>
    </lineage>
</organism>
<dbReference type="EMBL" id="HBUF01577731">
    <property type="protein sequence ID" value="CAG6768948.1"/>
    <property type="molecule type" value="Transcribed_RNA"/>
</dbReference>
<evidence type="ECO:0000313" key="1">
    <source>
        <dbReference type="EMBL" id="CAG6768946.1"/>
    </source>
</evidence>
<dbReference type="AlphaFoldDB" id="A0A8D9APH7"/>
<dbReference type="EMBL" id="HBUF01577729">
    <property type="protein sequence ID" value="CAG6768946.1"/>
    <property type="molecule type" value="Transcribed_RNA"/>
</dbReference>
<reference evidence="1" key="1">
    <citation type="submission" date="2021-05" db="EMBL/GenBank/DDBJ databases">
        <authorList>
            <person name="Alioto T."/>
            <person name="Alioto T."/>
            <person name="Gomez Garrido J."/>
        </authorList>
    </citation>
    <scope>NUCLEOTIDE SEQUENCE</scope>
</reference>
<sequence>MTSFTVVVQMVQVPVLTVIGNKGLITYTTLSVVVPSIVHKVLLTDDRSVVTLHMVPVVFITNGDVECFVTNVAFLETELEREYRVGFVAYDSRVIFGAFRL</sequence>
<accession>A0A8D9APH7</accession>
<protein>
    <submittedName>
        <fullName evidence="1">Uncharacterized protein</fullName>
    </submittedName>
</protein>
<name>A0A8D9APH7_9HEMI</name>
<proteinExistence type="predicted"/>
<dbReference type="EMBL" id="HBUF01577730">
    <property type="protein sequence ID" value="CAG6768947.1"/>
    <property type="molecule type" value="Transcribed_RNA"/>
</dbReference>